<dbReference type="RefSeq" id="XP_022462560.1">
    <property type="nucleotide sequence ID" value="XM_022610930.1"/>
</dbReference>
<dbReference type="GO" id="GO:0016020">
    <property type="term" value="C:membrane"/>
    <property type="evidence" value="ECO:0007669"/>
    <property type="project" value="EnsemblFungi"/>
</dbReference>
<proteinExistence type="predicted"/>
<dbReference type="PANTHER" id="PTHR11614">
    <property type="entry name" value="PHOSPHOLIPASE-RELATED"/>
    <property type="match status" value="1"/>
</dbReference>
<dbReference type="HOGENOM" id="CLU_026209_5_0_1"/>
<dbReference type="Pfam" id="PF12146">
    <property type="entry name" value="Hydrolase_4"/>
    <property type="match status" value="1"/>
</dbReference>
<dbReference type="InterPro" id="IPR029058">
    <property type="entry name" value="AB_hydrolase_fold"/>
</dbReference>
<dbReference type="eggNOG" id="KOG1455">
    <property type="taxonomic scope" value="Eukaryota"/>
</dbReference>
<gene>
    <name evidence="2" type="primary">KNAG0A06570</name>
    <name evidence="2" type="ordered locus">KNAG_0A06570</name>
</gene>
<dbReference type="Proteomes" id="UP000006310">
    <property type="component" value="Chromosome 1"/>
</dbReference>
<dbReference type="InterPro" id="IPR051044">
    <property type="entry name" value="MAG_DAG_Lipase"/>
</dbReference>
<dbReference type="AlphaFoldDB" id="J7S2R2"/>
<evidence type="ECO:0000313" key="3">
    <source>
        <dbReference type="Proteomes" id="UP000006310"/>
    </source>
</evidence>
<keyword evidence="3" id="KW-1185">Reference proteome</keyword>
<dbReference type="GO" id="GO:0006641">
    <property type="term" value="P:triglyceride metabolic process"/>
    <property type="evidence" value="ECO:0007669"/>
    <property type="project" value="EnsemblFungi"/>
</dbReference>
<dbReference type="STRING" id="1071383.J7S2R2"/>
<reference evidence="3" key="2">
    <citation type="submission" date="2012-08" db="EMBL/GenBank/DDBJ databases">
        <title>Genome sequence of Kazachstania naganishii.</title>
        <authorList>
            <person name="Gordon J.L."/>
            <person name="Armisen D."/>
            <person name="Proux-Wera E."/>
            <person name="OhEigeartaigh S.S."/>
            <person name="Byrne K.P."/>
            <person name="Wolfe K.H."/>
        </authorList>
    </citation>
    <scope>NUCLEOTIDE SEQUENCE [LARGE SCALE GENOMIC DNA]</scope>
    <source>
        <strain evidence="3">ATCC MYA-139 / BCRC 22969 / CBS 8797 / CCRC 22969 / KCTC 17520 / NBRC 10181 / NCYC 3082</strain>
    </source>
</reference>
<dbReference type="KEGG" id="kng:KNAG_0A06570"/>
<protein>
    <recommendedName>
        <fullName evidence="1">Serine aminopeptidase S33 domain-containing protein</fullName>
    </recommendedName>
</protein>
<sequence length="318" mass="35420">MSKQTAYPYKVQTSVPELQYETFDGAKFAYLFWPAAGGVPAKARILLIHGFGEYTKIQHRLMDHLALAGYESFTFDQRGAGATSPGKLKGLTNEYYTFHDLEHFVSKNLAECQESHTPLFLWGHSMGGGICLNYACQGLHKNEIAGYATSGPLIVLHPHSQPNKATLVMSPLLAKMLPNVRIDTGLDLEGITSDPQYRAFLQNDKPMSVPLYGSFRQIYDFLERGKKLANGKTGYVSRNFPQDKPVLIQHGADDTINDPSASANFIKICPSKDKILKTYPGMRHSILSLETDSNFEDVFRDLEEWLDNHSEKPAATAA</sequence>
<dbReference type="OrthoDB" id="10249433at2759"/>
<evidence type="ECO:0000259" key="1">
    <source>
        <dbReference type="Pfam" id="PF12146"/>
    </source>
</evidence>
<feature type="domain" description="Serine aminopeptidase S33" evidence="1">
    <location>
        <begin position="41"/>
        <end position="290"/>
    </location>
</feature>
<dbReference type="GeneID" id="34523949"/>
<name>J7S2R2_HUIN7</name>
<dbReference type="GO" id="GO:0005811">
    <property type="term" value="C:lipid droplet"/>
    <property type="evidence" value="ECO:0007669"/>
    <property type="project" value="EnsemblFungi"/>
</dbReference>
<dbReference type="EMBL" id="HE978314">
    <property type="protein sequence ID" value="CCK68314.1"/>
    <property type="molecule type" value="Genomic_DNA"/>
</dbReference>
<dbReference type="InterPro" id="IPR022742">
    <property type="entry name" value="Hydrolase_4"/>
</dbReference>
<dbReference type="SUPFAM" id="SSF53474">
    <property type="entry name" value="alpha/beta-Hydrolases"/>
    <property type="match status" value="1"/>
</dbReference>
<organism evidence="2 3">
    <name type="scientific">Huiozyma naganishii (strain ATCC MYA-139 / BCRC 22969 / CBS 8797 / KCTC 17520 / NBRC 10181 / NCYC 3082 / Yp74L-3)</name>
    <name type="common">Yeast</name>
    <name type="synonym">Kazachstania naganishii</name>
    <dbReference type="NCBI Taxonomy" id="1071383"/>
    <lineage>
        <taxon>Eukaryota</taxon>
        <taxon>Fungi</taxon>
        <taxon>Dikarya</taxon>
        <taxon>Ascomycota</taxon>
        <taxon>Saccharomycotina</taxon>
        <taxon>Saccharomycetes</taxon>
        <taxon>Saccharomycetales</taxon>
        <taxon>Saccharomycetaceae</taxon>
        <taxon>Huiozyma</taxon>
    </lineage>
</organism>
<dbReference type="Gene3D" id="3.40.50.1820">
    <property type="entry name" value="alpha/beta hydrolase"/>
    <property type="match status" value="1"/>
</dbReference>
<evidence type="ECO:0000313" key="2">
    <source>
        <dbReference type="EMBL" id="CCK68314.1"/>
    </source>
</evidence>
<dbReference type="OMA" id="QNAQNLW"/>
<dbReference type="GO" id="GO:0047372">
    <property type="term" value="F:monoacylglycerol lipase activity"/>
    <property type="evidence" value="ECO:0007669"/>
    <property type="project" value="EnsemblFungi"/>
</dbReference>
<reference evidence="2 3" key="1">
    <citation type="journal article" date="2011" name="Proc. Natl. Acad. Sci. U.S.A.">
        <title>Evolutionary erosion of yeast sex chromosomes by mating-type switching accidents.</title>
        <authorList>
            <person name="Gordon J.L."/>
            <person name="Armisen D."/>
            <person name="Proux-Wera E."/>
            <person name="Oheigeartaigh S.S."/>
            <person name="Byrne K.P."/>
            <person name="Wolfe K.H."/>
        </authorList>
    </citation>
    <scope>NUCLEOTIDE SEQUENCE [LARGE SCALE GENOMIC DNA]</scope>
    <source>
        <strain evidence="3">ATCC MYA-139 / BCRC 22969 / CBS 8797 / CCRC 22969 / KCTC 17520 / NBRC 10181 / NCYC 3082</strain>
    </source>
</reference>
<accession>J7S2R2</accession>